<evidence type="ECO:0000256" key="7">
    <source>
        <dbReference type="ARBA" id="ARBA00022989"/>
    </source>
</evidence>
<keyword evidence="11" id="KW-1185">Reference proteome</keyword>
<dbReference type="NCBIfam" id="TIGR00380">
    <property type="entry name" value="cobal_cbiB"/>
    <property type="match status" value="1"/>
</dbReference>
<feature type="transmembrane region" description="Helical" evidence="9">
    <location>
        <begin position="213"/>
        <end position="232"/>
    </location>
</feature>
<keyword evidence="8 9" id="KW-0472">Membrane</keyword>
<keyword evidence="6 9" id="KW-0812">Transmembrane</keyword>
<organism evidence="10 11">
    <name type="scientific">Paralabilibaculum antarcticum</name>
    <dbReference type="NCBI Taxonomy" id="2912572"/>
    <lineage>
        <taxon>Bacteria</taxon>
        <taxon>Pseudomonadati</taxon>
        <taxon>Bacteroidota</taxon>
        <taxon>Bacteroidia</taxon>
        <taxon>Marinilabiliales</taxon>
        <taxon>Marinifilaceae</taxon>
        <taxon>Paralabilibaculum</taxon>
    </lineage>
</organism>
<evidence type="ECO:0000256" key="6">
    <source>
        <dbReference type="ARBA" id="ARBA00022692"/>
    </source>
</evidence>
<evidence type="ECO:0000256" key="2">
    <source>
        <dbReference type="ARBA" id="ARBA00004953"/>
    </source>
</evidence>
<comment type="subcellular location">
    <subcellularLocation>
        <location evidence="1 9">Cell membrane</location>
        <topology evidence="1 9">Multi-pass membrane protein</topology>
    </subcellularLocation>
</comment>
<feature type="transmembrane region" description="Helical" evidence="9">
    <location>
        <begin position="289"/>
        <end position="311"/>
    </location>
</feature>
<sequence>MEQIKLIILPLLFGYILDLLFGDPRKLPHPIVLFGNTISFFTKKLNKGKLQLVKGGIMAFALAILVYSIFYLLGDLLLVWNEIVFITFTSIFVFYGLANKSLLQEGREVFKHLNEKGIVAGRKRLSWIVGRDTSNLSEQEIRLAVLETLSENLSDGVIAPLFYYAIGGVPGMMCYKMINTMDSMIGYKNEKYILFGRIAARLDDVVNYIPARITALLMVLVSFSGRGFIYLFKYGNAHISPNAGYPESALAGILDCQFGGPHDYGGKNVDKPYIGENNRPINNEEINKVAYVNHSVCLLTVLIIITLYFPFQTLL</sequence>
<keyword evidence="5 9" id="KW-0169">Cobalamin biosynthesis</keyword>
<feature type="transmembrane region" description="Helical" evidence="9">
    <location>
        <begin position="79"/>
        <end position="98"/>
    </location>
</feature>
<feature type="transmembrane region" description="Helical" evidence="9">
    <location>
        <begin position="52"/>
        <end position="73"/>
    </location>
</feature>
<evidence type="ECO:0000313" key="10">
    <source>
        <dbReference type="EMBL" id="MDE5416641.1"/>
    </source>
</evidence>
<evidence type="ECO:0000256" key="4">
    <source>
        <dbReference type="ARBA" id="ARBA00022475"/>
    </source>
</evidence>
<evidence type="ECO:0000256" key="3">
    <source>
        <dbReference type="ARBA" id="ARBA00006263"/>
    </source>
</evidence>
<dbReference type="Pfam" id="PF03186">
    <property type="entry name" value="CobD_Cbib"/>
    <property type="match status" value="1"/>
</dbReference>
<dbReference type="PANTHER" id="PTHR34308:SF1">
    <property type="entry name" value="COBALAMIN BIOSYNTHESIS PROTEIN CBIB"/>
    <property type="match status" value="1"/>
</dbReference>
<comment type="pathway">
    <text evidence="2 9">Cofactor biosynthesis; adenosylcobalamin biosynthesis.</text>
</comment>
<evidence type="ECO:0000256" key="1">
    <source>
        <dbReference type="ARBA" id="ARBA00004651"/>
    </source>
</evidence>
<keyword evidence="7 9" id="KW-1133">Transmembrane helix</keyword>
<comment type="similarity">
    <text evidence="3 9">Belongs to the CobD/CbiB family.</text>
</comment>
<comment type="caution">
    <text evidence="10">The sequence shown here is derived from an EMBL/GenBank/DDBJ whole genome shotgun (WGS) entry which is preliminary data.</text>
</comment>
<dbReference type="InterPro" id="IPR004485">
    <property type="entry name" value="Cobalamin_biosynth_CobD/CbiB"/>
</dbReference>
<dbReference type="PANTHER" id="PTHR34308">
    <property type="entry name" value="COBALAMIN BIOSYNTHESIS PROTEIN CBIB"/>
    <property type="match status" value="1"/>
</dbReference>
<keyword evidence="4 9" id="KW-1003">Cell membrane</keyword>
<evidence type="ECO:0000256" key="9">
    <source>
        <dbReference type="HAMAP-Rule" id="MF_00024"/>
    </source>
</evidence>
<evidence type="ECO:0000256" key="8">
    <source>
        <dbReference type="ARBA" id="ARBA00023136"/>
    </source>
</evidence>
<accession>A0ABT5VN07</accession>
<protein>
    <recommendedName>
        <fullName evidence="9">Cobalamin biosynthesis protein CobD</fullName>
    </recommendedName>
</protein>
<dbReference type="HAMAP" id="MF_00024">
    <property type="entry name" value="CobD_CbiB"/>
    <property type="match status" value="1"/>
</dbReference>
<proteinExistence type="inferred from homology"/>
<evidence type="ECO:0000313" key="11">
    <source>
        <dbReference type="Proteomes" id="UP001528920"/>
    </source>
</evidence>
<dbReference type="EMBL" id="JAKJSC010000001">
    <property type="protein sequence ID" value="MDE5416641.1"/>
    <property type="molecule type" value="Genomic_DNA"/>
</dbReference>
<dbReference type="RefSeq" id="WP_275107981.1">
    <property type="nucleotide sequence ID" value="NZ_JAKJSC010000001.1"/>
</dbReference>
<gene>
    <name evidence="10" type="primary">cbiB</name>
    <name evidence="9" type="synonym">cobD</name>
    <name evidence="10" type="ORF">L3049_01385</name>
</gene>
<dbReference type="Proteomes" id="UP001528920">
    <property type="component" value="Unassembled WGS sequence"/>
</dbReference>
<reference evidence="10 11" key="1">
    <citation type="submission" date="2022-01" db="EMBL/GenBank/DDBJ databases">
        <title>Labilibaculum sp. nov, a marine bacterium isolated from Antarctica.</title>
        <authorList>
            <person name="Dai W."/>
        </authorList>
    </citation>
    <scope>NUCLEOTIDE SEQUENCE [LARGE SCALE GENOMIC DNA]</scope>
    <source>
        <strain evidence="10 11">DW002</strain>
    </source>
</reference>
<name>A0ABT5VN07_9BACT</name>
<comment type="function">
    <text evidence="9">Converts cobyric acid to cobinamide by the addition of aminopropanol on the F carboxylic group.</text>
</comment>
<evidence type="ECO:0000256" key="5">
    <source>
        <dbReference type="ARBA" id="ARBA00022573"/>
    </source>
</evidence>
<feature type="transmembrane region" description="Helical" evidence="9">
    <location>
        <begin position="161"/>
        <end position="178"/>
    </location>
</feature>